<proteinExistence type="predicted"/>
<gene>
    <name evidence="1" type="ORF">OEG85_15650</name>
</gene>
<dbReference type="AlphaFoldDB" id="A0AA47IAK4"/>
<protein>
    <submittedName>
        <fullName evidence="1">Uncharacterized protein</fullName>
    </submittedName>
</protein>
<evidence type="ECO:0000313" key="2">
    <source>
        <dbReference type="Proteomes" id="UP001164737"/>
    </source>
</evidence>
<evidence type="ECO:0000313" key="1">
    <source>
        <dbReference type="EMBL" id="WAH62929.1"/>
    </source>
</evidence>
<accession>A0AA47IAK4</accession>
<dbReference type="Proteomes" id="UP001164737">
    <property type="component" value="Chromosome"/>
</dbReference>
<name>A0AA47IAK4_9XANT</name>
<sequence>MAFVSEFISPDDVARYDILSIDRKFLIGGTNARDWVIDREREIYLRNVAHGGGSEPEIRNQTQWTFYWRSELLTLRLDMLESGGERKGAGWSRWMLIWINGGKGLPAHLKSDAPQFVEDLGVALTAHKGFGGVHSKYTDYNAKIEISEGCVI</sequence>
<dbReference type="EMBL" id="CP107241">
    <property type="protein sequence ID" value="WAH62929.1"/>
    <property type="molecule type" value="Genomic_DNA"/>
</dbReference>
<reference evidence="1" key="1">
    <citation type="submission" date="2022-10" db="EMBL/GenBank/DDBJ databases">
        <title>Complete genome sequence resource for Xanthomonas hortorum isolated from Greek Oregano.</title>
        <authorList>
            <person name="Gonzalez-Tobon J."/>
            <person name="Helmann T.C."/>
            <person name="Daughtrey M."/>
            <person name="Stodghill P.V."/>
            <person name="Filiatrault M.J."/>
        </authorList>
    </citation>
    <scope>NUCLEOTIDE SEQUENCE</scope>
    <source>
        <strain evidence="1">Oregano 108</strain>
    </source>
</reference>
<dbReference type="RefSeq" id="WP_228957674.1">
    <property type="nucleotide sequence ID" value="NZ_CP107241.1"/>
</dbReference>
<organism evidence="1 2">
    <name type="scientific">Xanthomonas hortorum</name>
    <dbReference type="NCBI Taxonomy" id="56454"/>
    <lineage>
        <taxon>Bacteria</taxon>
        <taxon>Pseudomonadati</taxon>
        <taxon>Pseudomonadota</taxon>
        <taxon>Gammaproteobacteria</taxon>
        <taxon>Lysobacterales</taxon>
        <taxon>Lysobacteraceae</taxon>
        <taxon>Xanthomonas</taxon>
    </lineage>
</organism>